<dbReference type="InterPro" id="IPR050709">
    <property type="entry name" value="Biotin_Carboxyl_Carrier/Decarb"/>
</dbReference>
<keyword evidence="7 8" id="KW-0092">Biotin</keyword>
<keyword evidence="11" id="KW-1185">Reference proteome</keyword>
<dbReference type="InterPro" id="IPR001249">
    <property type="entry name" value="AcCoA_biotinCC"/>
</dbReference>
<evidence type="ECO:0000256" key="8">
    <source>
        <dbReference type="RuleBase" id="RU364072"/>
    </source>
</evidence>
<dbReference type="GO" id="GO:0003989">
    <property type="term" value="F:acetyl-CoA carboxylase activity"/>
    <property type="evidence" value="ECO:0007669"/>
    <property type="project" value="InterPro"/>
</dbReference>
<dbReference type="GO" id="GO:0006633">
    <property type="term" value="P:fatty acid biosynthetic process"/>
    <property type="evidence" value="ECO:0007669"/>
    <property type="project" value="UniProtKB-UniPathway"/>
</dbReference>
<name>A0A401ZCU8_9CHLR</name>
<dbReference type="CDD" id="cd06850">
    <property type="entry name" value="biotinyl_domain"/>
    <property type="match status" value="1"/>
</dbReference>
<evidence type="ECO:0000313" key="11">
    <source>
        <dbReference type="Proteomes" id="UP000287224"/>
    </source>
</evidence>
<dbReference type="EMBL" id="BIFQ01000001">
    <property type="protein sequence ID" value="GCE04662.1"/>
    <property type="molecule type" value="Genomic_DNA"/>
</dbReference>
<dbReference type="PROSITE" id="PS00188">
    <property type="entry name" value="BIOTIN"/>
    <property type="match status" value="1"/>
</dbReference>
<proteinExistence type="predicted"/>
<keyword evidence="4 8" id="KW-0276">Fatty acid metabolism</keyword>
<evidence type="ECO:0000256" key="4">
    <source>
        <dbReference type="ARBA" id="ARBA00022832"/>
    </source>
</evidence>
<dbReference type="PROSITE" id="PS50968">
    <property type="entry name" value="BIOTINYL_LIPOYL"/>
    <property type="match status" value="1"/>
</dbReference>
<dbReference type="UniPathway" id="UPA00094"/>
<dbReference type="PANTHER" id="PTHR45266">
    <property type="entry name" value="OXALOACETATE DECARBOXYLASE ALPHA CHAIN"/>
    <property type="match status" value="1"/>
</dbReference>
<evidence type="ECO:0000256" key="5">
    <source>
        <dbReference type="ARBA" id="ARBA00023098"/>
    </source>
</evidence>
<dbReference type="RefSeq" id="WP_126595791.1">
    <property type="nucleotide sequence ID" value="NZ_BIFQ01000001.1"/>
</dbReference>
<keyword evidence="3 8" id="KW-0444">Lipid biosynthesis</keyword>
<sequence>MDTENNSSWLERVEEIVDVLEGSTVGELTLTEDGTEITIRRSPGMVLTEAPTMVMVAGQAVTAPSSGPAAAPKKVDKSLPVTASLTGVYYSSASPTSPPFVNVGDVIHVGQVVALIEAMKVFNEINAEVSGRVVSINAVSGSVIQKGEAIMRVEPLS</sequence>
<comment type="pathway">
    <text evidence="1 8">Lipid metabolism; fatty acid biosynthesis.</text>
</comment>
<evidence type="ECO:0000313" key="10">
    <source>
        <dbReference type="EMBL" id="GCE04662.1"/>
    </source>
</evidence>
<gene>
    <name evidence="10" type="primary">accB</name>
    <name evidence="10" type="ORF">KDAU_19910</name>
</gene>
<dbReference type="PRINTS" id="PR01071">
    <property type="entry name" value="ACOABIOTINCC"/>
</dbReference>
<evidence type="ECO:0000256" key="1">
    <source>
        <dbReference type="ARBA" id="ARBA00005194"/>
    </source>
</evidence>
<dbReference type="Proteomes" id="UP000287224">
    <property type="component" value="Unassembled WGS sequence"/>
</dbReference>
<comment type="caution">
    <text evidence="10">The sequence shown here is derived from an EMBL/GenBank/DDBJ whole genome shotgun (WGS) entry which is preliminary data.</text>
</comment>
<dbReference type="GO" id="GO:0009317">
    <property type="term" value="C:acetyl-CoA carboxylase complex"/>
    <property type="evidence" value="ECO:0007669"/>
    <property type="project" value="InterPro"/>
</dbReference>
<evidence type="ECO:0000259" key="9">
    <source>
        <dbReference type="PROSITE" id="PS50968"/>
    </source>
</evidence>
<dbReference type="InterPro" id="IPR011053">
    <property type="entry name" value="Single_hybrid_motif"/>
</dbReference>
<organism evidence="10 11">
    <name type="scientific">Dictyobacter aurantiacus</name>
    <dbReference type="NCBI Taxonomy" id="1936993"/>
    <lineage>
        <taxon>Bacteria</taxon>
        <taxon>Bacillati</taxon>
        <taxon>Chloroflexota</taxon>
        <taxon>Ktedonobacteria</taxon>
        <taxon>Ktedonobacterales</taxon>
        <taxon>Dictyobacteraceae</taxon>
        <taxon>Dictyobacter</taxon>
    </lineage>
</organism>
<dbReference type="OrthoDB" id="9811735at2"/>
<protein>
    <recommendedName>
        <fullName evidence="2 8">Biotin carboxyl carrier protein of acetyl-CoA carboxylase</fullName>
    </recommendedName>
</protein>
<keyword evidence="5 8" id="KW-0443">Lipid metabolism</keyword>
<reference evidence="11" key="1">
    <citation type="submission" date="2018-12" db="EMBL/GenBank/DDBJ databases">
        <title>Tengunoibacter tsumagoiensis gen. nov., sp. nov., Dictyobacter kobayashii sp. nov., D. alpinus sp. nov., and D. joshuensis sp. nov. and description of Dictyobacteraceae fam. nov. within the order Ktedonobacterales isolated from Tengu-no-mugimeshi.</title>
        <authorList>
            <person name="Wang C.M."/>
            <person name="Zheng Y."/>
            <person name="Sakai Y."/>
            <person name="Toyoda A."/>
            <person name="Minakuchi Y."/>
            <person name="Abe K."/>
            <person name="Yokota A."/>
            <person name="Yabe S."/>
        </authorList>
    </citation>
    <scope>NUCLEOTIDE SEQUENCE [LARGE SCALE GENOMIC DNA]</scope>
    <source>
        <strain evidence="11">S-27</strain>
    </source>
</reference>
<evidence type="ECO:0000256" key="2">
    <source>
        <dbReference type="ARBA" id="ARBA00017562"/>
    </source>
</evidence>
<evidence type="ECO:0000256" key="6">
    <source>
        <dbReference type="ARBA" id="ARBA00023160"/>
    </source>
</evidence>
<dbReference type="SUPFAM" id="SSF51230">
    <property type="entry name" value="Single hybrid motif"/>
    <property type="match status" value="1"/>
</dbReference>
<feature type="domain" description="Lipoyl-binding" evidence="9">
    <location>
        <begin position="80"/>
        <end position="154"/>
    </location>
</feature>
<dbReference type="Gene3D" id="2.40.50.100">
    <property type="match status" value="1"/>
</dbReference>
<dbReference type="PANTHER" id="PTHR45266:SF3">
    <property type="entry name" value="OXALOACETATE DECARBOXYLASE ALPHA CHAIN"/>
    <property type="match status" value="1"/>
</dbReference>
<accession>A0A401ZCU8</accession>
<dbReference type="InterPro" id="IPR001882">
    <property type="entry name" value="Biotin_BS"/>
</dbReference>
<evidence type="ECO:0000256" key="3">
    <source>
        <dbReference type="ARBA" id="ARBA00022516"/>
    </source>
</evidence>
<comment type="function">
    <text evidence="8">This protein is a component of the acetyl coenzyme A carboxylase complex; first, biotin carboxylase catalyzes the carboxylation of the carrier protein and then the transcarboxylase transfers the carboxyl group to form malonyl-CoA.</text>
</comment>
<dbReference type="AlphaFoldDB" id="A0A401ZCU8"/>
<dbReference type="InterPro" id="IPR000089">
    <property type="entry name" value="Biotin_lipoyl"/>
</dbReference>
<keyword evidence="6 8" id="KW-0275">Fatty acid biosynthesis</keyword>
<evidence type="ECO:0000256" key="7">
    <source>
        <dbReference type="ARBA" id="ARBA00023267"/>
    </source>
</evidence>
<dbReference type="Pfam" id="PF00364">
    <property type="entry name" value="Biotin_lipoyl"/>
    <property type="match status" value="1"/>
</dbReference>